<proteinExistence type="predicted"/>
<name>A0A2T4DRL2_9BACT</name>
<accession>A0A2T4DRL2</accession>
<dbReference type="AlphaFoldDB" id="A0A2T4DRL2"/>
<dbReference type="PROSITE" id="PS51257">
    <property type="entry name" value="PROKAR_LIPOPROTEIN"/>
    <property type="match status" value="1"/>
</dbReference>
<comment type="caution">
    <text evidence="1">The sequence shown here is derived from an EMBL/GenBank/DDBJ whole genome shotgun (WGS) entry which is preliminary data.</text>
</comment>
<dbReference type="CDD" id="cd22784">
    <property type="entry name" value="DPBB_MltA_YuiC-like"/>
    <property type="match status" value="1"/>
</dbReference>
<evidence type="ECO:0008006" key="3">
    <source>
        <dbReference type="Google" id="ProtNLM"/>
    </source>
</evidence>
<dbReference type="EMBL" id="PYVU01000051">
    <property type="protein sequence ID" value="PTB96443.1"/>
    <property type="molecule type" value="Genomic_DNA"/>
</dbReference>
<dbReference type="Proteomes" id="UP000240608">
    <property type="component" value="Unassembled WGS sequence"/>
</dbReference>
<evidence type="ECO:0000313" key="1">
    <source>
        <dbReference type="EMBL" id="PTB96443.1"/>
    </source>
</evidence>
<organism evidence="1 2">
    <name type="scientific">Marivirga lumbricoides</name>
    <dbReference type="NCBI Taxonomy" id="1046115"/>
    <lineage>
        <taxon>Bacteria</taxon>
        <taxon>Pseudomonadati</taxon>
        <taxon>Bacteroidota</taxon>
        <taxon>Cytophagia</taxon>
        <taxon>Cytophagales</taxon>
        <taxon>Marivirgaceae</taxon>
        <taxon>Marivirga</taxon>
    </lineage>
</organism>
<gene>
    <name evidence="1" type="ORF">C9994_07385</name>
</gene>
<sequence length="143" mass="15940">MERFYRKNSIYAFLGVALFLVGCDSEGGKTSTTNYDTLNVMATAYNSTEAQTKKGSVGVAAWGDTLKPGMKAIAISRDLLDSGLSHNTRVKIEGLEGTFLVKDKMNKRWTNKIDIYMGLNEEKARNWGKQEVAIYIPEEGMEE</sequence>
<protein>
    <recommendedName>
        <fullName evidence="3">3D domain-containing protein</fullName>
    </recommendedName>
</protein>
<evidence type="ECO:0000313" key="2">
    <source>
        <dbReference type="Proteomes" id="UP000240608"/>
    </source>
</evidence>
<reference evidence="1 2" key="1">
    <citation type="submission" date="2018-03" db="EMBL/GenBank/DDBJ databases">
        <title>Cross-interface Injection: A General Nanoliter Liquid Handling Method Applied to Single Cells Genome Amplification Automated Nanoliter Liquid Handling Applied to Single Cell Multiple Displacement Amplification.</title>
        <authorList>
            <person name="Yun J."/>
            <person name="Xu P."/>
            <person name="Xu J."/>
            <person name="Dai X."/>
            <person name="Wang Y."/>
            <person name="Zheng X."/>
            <person name="Cao C."/>
            <person name="Yi Q."/>
            <person name="Zhu Y."/>
            <person name="Wang L."/>
            <person name="Dong Z."/>
            <person name="Huang Y."/>
            <person name="Huang L."/>
            <person name="Du W."/>
        </authorList>
    </citation>
    <scope>NUCLEOTIDE SEQUENCE [LARGE SCALE GENOMIC DNA]</scope>
    <source>
        <strain evidence="1 2">Z-D1-2</strain>
    </source>
</reference>